<dbReference type="AlphaFoldDB" id="A0A2N6T4J5"/>
<dbReference type="Proteomes" id="UP000235836">
    <property type="component" value="Unassembled WGS sequence"/>
</dbReference>
<sequence length="492" mass="55190">MAVALRLIRQPEWALSARLLDENEDEYEVEPTQRYGDVVVDTRDVVTNTLEVMSRHDLLKVLNTLRHINPLVEPAVTQLILPFSARPLPGYEALQYEIEITRVLFEKAYTDDNVERIASQLEYTGNLIRSHADQTSDQNDQLKLLCALENLIFNTIIWTQHTALPAGPVARALEQLYAHHVAVARASQPPSSHVIDWIIGAIFAPGVYLHPSISDYAELLDSDALDALITEAHKRSSQQPEKIVPLEIQVALVRDDMHEVKRLCAESGNYDALLGFYRKNGMDLDAEKLVTAALDSADPVEFSPTMLFNAAGEYFGDEGTRMYLRYCFEKEPSIDNFRLFMQCPGVDFADAIFVLQSVEAVATNPDYTLLAATQFGRFDVGFEIINSGSPSASRAAHFAEDVGLKYDPVWALSVIFVHYRELMSVVLNQESMAVASMTVKWLMDQIMMLQKTAREAVGSLDTEPEWSFQVGRLKAEFGSHPLVNEAFAEWGL</sequence>
<name>A0A2N6T4J5_9CORY</name>
<protein>
    <submittedName>
        <fullName evidence="1">Uncharacterized protein</fullName>
    </submittedName>
</protein>
<evidence type="ECO:0000313" key="2">
    <source>
        <dbReference type="Proteomes" id="UP000235836"/>
    </source>
</evidence>
<organism evidence="1 2">
    <name type="scientific">Corynebacterium tuscaniense</name>
    <dbReference type="NCBI Taxonomy" id="302449"/>
    <lineage>
        <taxon>Bacteria</taxon>
        <taxon>Bacillati</taxon>
        <taxon>Actinomycetota</taxon>
        <taxon>Actinomycetes</taxon>
        <taxon>Mycobacteriales</taxon>
        <taxon>Corynebacteriaceae</taxon>
        <taxon>Corynebacterium</taxon>
    </lineage>
</organism>
<keyword evidence="2" id="KW-1185">Reference proteome</keyword>
<evidence type="ECO:0000313" key="1">
    <source>
        <dbReference type="EMBL" id="PMC64244.1"/>
    </source>
</evidence>
<comment type="caution">
    <text evidence="1">The sequence shown here is derived from an EMBL/GenBank/DDBJ whole genome shotgun (WGS) entry which is preliminary data.</text>
</comment>
<reference evidence="1 2" key="1">
    <citation type="submission" date="2017-09" db="EMBL/GenBank/DDBJ databases">
        <title>Bacterial strain isolated from the female urinary microbiota.</title>
        <authorList>
            <person name="Thomas-White K."/>
            <person name="Kumar N."/>
            <person name="Forster S."/>
            <person name="Putonti C."/>
            <person name="Lawley T."/>
            <person name="Wolfe A.J."/>
        </authorList>
    </citation>
    <scope>NUCLEOTIDE SEQUENCE [LARGE SCALE GENOMIC DNA]</scope>
    <source>
        <strain evidence="1 2">UMB0792</strain>
    </source>
</reference>
<gene>
    <name evidence="1" type="ORF">CJ203_06705</name>
</gene>
<accession>A0A2N6T4J5</accession>
<proteinExistence type="predicted"/>
<dbReference type="EMBL" id="PNHG01000008">
    <property type="protein sequence ID" value="PMC64244.1"/>
    <property type="molecule type" value="Genomic_DNA"/>
</dbReference>